<evidence type="ECO:0000313" key="3">
    <source>
        <dbReference type="Proteomes" id="UP000266327"/>
    </source>
</evidence>
<gene>
    <name evidence="2" type="ORF">D3878_17340</name>
</gene>
<dbReference type="SUPFAM" id="SSF159594">
    <property type="entry name" value="XCC0632-like"/>
    <property type="match status" value="1"/>
</dbReference>
<proteinExistence type="predicted"/>
<evidence type="ECO:0000313" key="2">
    <source>
        <dbReference type="EMBL" id="RJG04496.1"/>
    </source>
</evidence>
<comment type="caution">
    <text evidence="2">The sequence shown here is derived from an EMBL/GenBank/DDBJ whole genome shotgun (WGS) entry which is preliminary data.</text>
</comment>
<organism evidence="2 3">
    <name type="scientific">Noviherbaspirillum sedimenti</name>
    <dbReference type="NCBI Taxonomy" id="2320865"/>
    <lineage>
        <taxon>Bacteria</taxon>
        <taxon>Pseudomonadati</taxon>
        <taxon>Pseudomonadota</taxon>
        <taxon>Betaproteobacteria</taxon>
        <taxon>Burkholderiales</taxon>
        <taxon>Oxalobacteraceae</taxon>
        <taxon>Noviherbaspirillum</taxon>
    </lineage>
</organism>
<dbReference type="Gene3D" id="3.40.50.10610">
    <property type="entry name" value="ABC-type transport auxiliary lipoprotein component"/>
    <property type="match status" value="1"/>
</dbReference>
<dbReference type="Pfam" id="PF03886">
    <property type="entry name" value="ABC_trans_aux"/>
    <property type="match status" value="1"/>
</dbReference>
<dbReference type="Proteomes" id="UP000266327">
    <property type="component" value="Unassembled WGS sequence"/>
</dbReference>
<dbReference type="InterPro" id="IPR005586">
    <property type="entry name" value="ABC_trans_aux"/>
</dbReference>
<protein>
    <submittedName>
        <fullName evidence="2">ABC transporter</fullName>
    </submittedName>
</protein>
<dbReference type="EMBL" id="QYUQ01000002">
    <property type="protein sequence ID" value="RJG04496.1"/>
    <property type="molecule type" value="Genomic_DNA"/>
</dbReference>
<reference evidence="3" key="1">
    <citation type="submission" date="2018-09" db="EMBL/GenBank/DDBJ databases">
        <authorList>
            <person name="Zhu H."/>
        </authorList>
    </citation>
    <scope>NUCLEOTIDE SEQUENCE [LARGE SCALE GENOMIC DNA]</scope>
    <source>
        <strain evidence="3">K1S02-23</strain>
    </source>
</reference>
<sequence length="219" mass="22723">MLPLLCGALLLAGCTVQSGRLSSASLYDLGPLPAVTTAPAAVTTATAATTAAATTAGATPAAQPSIAISVAEVTPSAWLDSPLMFYRLLYADAQQPRAYAQQRWIMQPTELFGQRLKARIVQAGGVAASAVDGPSNLSLLKIEADDFTHVFDSPEHSYGSIALRASLYNGRALVAQKSFAVRAPARSNDAAGAARALAAASDTVIADMLAWLARQPLKR</sequence>
<keyword evidence="3" id="KW-1185">Reference proteome</keyword>
<dbReference type="AlphaFoldDB" id="A0A3A3GQ74"/>
<evidence type="ECO:0000259" key="1">
    <source>
        <dbReference type="Pfam" id="PF03886"/>
    </source>
</evidence>
<name>A0A3A3GQ74_9BURK</name>
<feature type="domain" description="ABC-type transport auxiliary lipoprotein component" evidence="1">
    <location>
        <begin position="53"/>
        <end position="208"/>
    </location>
</feature>
<dbReference type="OrthoDB" id="5568302at2"/>
<accession>A0A3A3GQ74</accession>